<feature type="region of interest" description="Disordered" evidence="1">
    <location>
        <begin position="137"/>
        <end position="158"/>
    </location>
</feature>
<feature type="region of interest" description="Disordered" evidence="1">
    <location>
        <begin position="38"/>
        <end position="85"/>
    </location>
</feature>
<dbReference type="EMBL" id="ML220126">
    <property type="protein sequence ID" value="TGZ80128.1"/>
    <property type="molecule type" value="Genomic_DNA"/>
</dbReference>
<name>A0A4S2MUA7_9PEZI</name>
<sequence>MIRVSLKVTQHFPLAITYNHNHNYSQLTSTSLPSIIHHKTTLKPPPIPASLPFSPPSSPRPRSAPELPPTPHHITYHSIDDPSISAYPISKNNKKKTGHITPHPPRHHICQKKISAVRNYDDICPRITKNADARCNTKQNELGAVSKRNKTGNGVPLK</sequence>
<feature type="compositionally biased region" description="Pro residues" evidence="1">
    <location>
        <begin position="43"/>
        <end position="59"/>
    </location>
</feature>
<evidence type="ECO:0000313" key="2">
    <source>
        <dbReference type="EMBL" id="TGZ80128.1"/>
    </source>
</evidence>
<reference evidence="2 3" key="1">
    <citation type="submission" date="2019-04" db="EMBL/GenBank/DDBJ databases">
        <title>Comparative genomics and transcriptomics to analyze fruiting body development in filamentous ascomycetes.</title>
        <authorList>
            <consortium name="DOE Joint Genome Institute"/>
            <person name="Lutkenhaus R."/>
            <person name="Traeger S."/>
            <person name="Breuer J."/>
            <person name="Kuo A."/>
            <person name="Lipzen A."/>
            <person name="Pangilinan J."/>
            <person name="Dilworth D."/>
            <person name="Sandor L."/>
            <person name="Poggeler S."/>
            <person name="Barry K."/>
            <person name="Grigoriev I.V."/>
            <person name="Nowrousian M."/>
        </authorList>
    </citation>
    <scope>NUCLEOTIDE SEQUENCE [LARGE SCALE GENOMIC DNA]</scope>
    <source>
        <strain evidence="2 3">CBS 389.68</strain>
    </source>
</reference>
<organism evidence="2 3">
    <name type="scientific">Ascodesmis nigricans</name>
    <dbReference type="NCBI Taxonomy" id="341454"/>
    <lineage>
        <taxon>Eukaryota</taxon>
        <taxon>Fungi</taxon>
        <taxon>Dikarya</taxon>
        <taxon>Ascomycota</taxon>
        <taxon>Pezizomycotina</taxon>
        <taxon>Pezizomycetes</taxon>
        <taxon>Pezizales</taxon>
        <taxon>Ascodesmidaceae</taxon>
        <taxon>Ascodesmis</taxon>
    </lineage>
</organism>
<keyword evidence="3" id="KW-1185">Reference proteome</keyword>
<dbReference type="Proteomes" id="UP000298138">
    <property type="component" value="Unassembled WGS sequence"/>
</dbReference>
<protein>
    <submittedName>
        <fullName evidence="2">Uncharacterized protein</fullName>
    </submittedName>
</protein>
<proteinExistence type="predicted"/>
<dbReference type="InParanoid" id="A0A4S2MUA7"/>
<evidence type="ECO:0000256" key="1">
    <source>
        <dbReference type="SAM" id="MobiDB-lite"/>
    </source>
</evidence>
<evidence type="ECO:0000313" key="3">
    <source>
        <dbReference type="Proteomes" id="UP000298138"/>
    </source>
</evidence>
<accession>A0A4S2MUA7</accession>
<gene>
    <name evidence="2" type="ORF">EX30DRAFT_61192</name>
</gene>
<dbReference type="AlphaFoldDB" id="A0A4S2MUA7"/>